<dbReference type="SMART" id="SM00382">
    <property type="entry name" value="AAA"/>
    <property type="match status" value="2"/>
</dbReference>
<dbReference type="AlphaFoldDB" id="A0A2H0VGV3"/>
<reference evidence="5" key="1">
    <citation type="submission" date="2017-09" db="EMBL/GenBank/DDBJ databases">
        <title>Depth-based differentiation of microbial function through sediment-hosted aquifers and enrichment of novel symbionts in the deep terrestrial subsurface.</title>
        <authorList>
            <person name="Probst A.J."/>
            <person name="Ladd B."/>
            <person name="Jarett J.K."/>
            <person name="Geller-Mcgrath D.E."/>
            <person name="Sieber C.M.K."/>
            <person name="Emerson J.B."/>
            <person name="Anantharaman K."/>
            <person name="Thomas B.C."/>
            <person name="Malmstrom R."/>
            <person name="Stieglmeier M."/>
            <person name="Klingl A."/>
            <person name="Woyke T."/>
            <person name="Ryan C.M."/>
            <person name="Banfield J.F."/>
        </authorList>
    </citation>
    <scope>NUCLEOTIDE SEQUENCE [LARGE SCALE GENOMIC DNA]</scope>
</reference>
<organism evidence="4 5">
    <name type="scientific">Candidatus Colwellbacteria bacterium CG10_big_fil_rev_8_21_14_0_10_41_28</name>
    <dbReference type="NCBI Taxonomy" id="1974539"/>
    <lineage>
        <taxon>Bacteria</taxon>
        <taxon>Candidatus Colwelliibacteriota</taxon>
    </lineage>
</organism>
<evidence type="ECO:0000313" key="4">
    <source>
        <dbReference type="EMBL" id="PIR98337.1"/>
    </source>
</evidence>
<proteinExistence type="predicted"/>
<evidence type="ECO:0000256" key="2">
    <source>
        <dbReference type="ARBA" id="ARBA00022840"/>
    </source>
</evidence>
<dbReference type="InterPro" id="IPR017871">
    <property type="entry name" value="ABC_transporter-like_CS"/>
</dbReference>
<feature type="domain" description="ABC transporter" evidence="3">
    <location>
        <begin position="305"/>
        <end position="518"/>
    </location>
</feature>
<keyword evidence="2" id="KW-0067">ATP-binding</keyword>
<name>A0A2H0VGV3_9BACT</name>
<evidence type="ECO:0000256" key="1">
    <source>
        <dbReference type="ARBA" id="ARBA00022741"/>
    </source>
</evidence>
<dbReference type="NCBIfam" id="NF000355">
    <property type="entry name" value="ribo_prot_ABC_F"/>
    <property type="match status" value="1"/>
</dbReference>
<dbReference type="InterPro" id="IPR003593">
    <property type="entry name" value="AAA+_ATPase"/>
</dbReference>
<dbReference type="Proteomes" id="UP000230776">
    <property type="component" value="Unassembled WGS sequence"/>
</dbReference>
<dbReference type="GO" id="GO:0005524">
    <property type="term" value="F:ATP binding"/>
    <property type="evidence" value="ECO:0007669"/>
    <property type="project" value="UniProtKB-KW"/>
</dbReference>
<dbReference type="EMBL" id="PFAG01000021">
    <property type="protein sequence ID" value="PIR98337.1"/>
    <property type="molecule type" value="Genomic_DNA"/>
</dbReference>
<gene>
    <name evidence="4" type="ORF">COT88_02085</name>
</gene>
<dbReference type="Gene3D" id="3.40.50.300">
    <property type="entry name" value="P-loop containing nucleotide triphosphate hydrolases"/>
    <property type="match status" value="2"/>
</dbReference>
<dbReference type="PROSITE" id="PS50893">
    <property type="entry name" value="ABC_TRANSPORTER_2"/>
    <property type="match status" value="2"/>
</dbReference>
<dbReference type="PROSITE" id="PS00211">
    <property type="entry name" value="ABC_TRANSPORTER_1"/>
    <property type="match status" value="1"/>
</dbReference>
<evidence type="ECO:0000259" key="3">
    <source>
        <dbReference type="PROSITE" id="PS50893"/>
    </source>
</evidence>
<dbReference type="Pfam" id="PF00005">
    <property type="entry name" value="ABC_tran"/>
    <property type="match status" value="2"/>
</dbReference>
<dbReference type="InterPro" id="IPR003439">
    <property type="entry name" value="ABC_transporter-like_ATP-bd"/>
</dbReference>
<dbReference type="PANTHER" id="PTHR42855:SF2">
    <property type="entry name" value="DRUG RESISTANCE ABC TRANSPORTER,ATP-BINDING PROTEIN"/>
    <property type="match status" value="1"/>
</dbReference>
<comment type="caution">
    <text evidence="4">The sequence shown here is derived from an EMBL/GenBank/DDBJ whole genome shotgun (WGS) entry which is preliminary data.</text>
</comment>
<dbReference type="PANTHER" id="PTHR42855">
    <property type="entry name" value="ABC TRANSPORTER ATP-BINDING SUBUNIT"/>
    <property type="match status" value="1"/>
</dbReference>
<dbReference type="CDD" id="cd03221">
    <property type="entry name" value="ABCF_EF-3"/>
    <property type="match status" value="2"/>
</dbReference>
<dbReference type="InterPro" id="IPR027417">
    <property type="entry name" value="P-loop_NTPase"/>
</dbReference>
<sequence length="525" mass="59450">MLLESKNVHKSYGPHIVLKGISFGIDTGNKVGLVGPNGSGKSTLLKILAGKESPDFGKIITGRKIKVAYVPQEISLVSKKSIEEYVREDDPNIEDYKIKIVLTGLGFGDIGLSHKINDLSSGQRSKVALIKALLSRADIMLFDEPTNNLDLTSIIWLEKFIKDMSSACIVVSHDRTFIDNIVKKVFEIDWFKRTLNVTHGKYSSYLERKKLELEREWFKYNEEQEEASRLHKEARRMKGLAIKGSKTETGDKDKMLRGFRRNKSAASARKASIMHRRAQRIKRTEKPLEKEAFSMEFFSKEGGPIQLNDLIGGYGERKIFGPINTLIKYRDKVVFLGKNGSGKSTLLKTITGKLQPISGMVSFDNTIVIGDLMQEHEDLPRKQSVKNFLIKKENIPEEDIYDLFIDAGFEPEEINKKIEALSPGGRARLLLALFTYRNVNTLVLDEPTNHLDIDAMIALEDAIKGFTGTVILVSHDRWLLSRLSWTDIYRLDSGSLVREDSFESYLSTSEKEASKLIRTIDPRKM</sequence>
<protein>
    <recommendedName>
        <fullName evidence="3">ABC transporter domain-containing protein</fullName>
    </recommendedName>
</protein>
<dbReference type="GO" id="GO:0016887">
    <property type="term" value="F:ATP hydrolysis activity"/>
    <property type="evidence" value="ECO:0007669"/>
    <property type="project" value="InterPro"/>
</dbReference>
<feature type="domain" description="ABC transporter" evidence="3">
    <location>
        <begin position="3"/>
        <end position="218"/>
    </location>
</feature>
<keyword evidence="1" id="KW-0547">Nucleotide-binding</keyword>
<evidence type="ECO:0000313" key="5">
    <source>
        <dbReference type="Proteomes" id="UP000230776"/>
    </source>
</evidence>
<accession>A0A2H0VGV3</accession>
<dbReference type="InterPro" id="IPR051309">
    <property type="entry name" value="ABCF_ATPase"/>
</dbReference>
<dbReference type="SUPFAM" id="SSF52540">
    <property type="entry name" value="P-loop containing nucleoside triphosphate hydrolases"/>
    <property type="match status" value="2"/>
</dbReference>